<dbReference type="InterPro" id="IPR036388">
    <property type="entry name" value="WH-like_DNA-bd_sf"/>
</dbReference>
<dbReference type="Gene3D" id="1.10.10.10">
    <property type="entry name" value="Winged helix-like DNA-binding domain superfamily/Winged helix DNA-binding domain"/>
    <property type="match status" value="1"/>
</dbReference>
<dbReference type="Proteomes" id="UP000838821">
    <property type="component" value="Unassembled WGS sequence"/>
</dbReference>
<evidence type="ECO:0000259" key="5">
    <source>
        <dbReference type="Pfam" id="PF04542"/>
    </source>
</evidence>
<dbReference type="InterPro" id="IPR039425">
    <property type="entry name" value="RNA_pol_sigma-70-like"/>
</dbReference>
<dbReference type="InterPro" id="IPR007627">
    <property type="entry name" value="RNA_pol_sigma70_r2"/>
</dbReference>
<dbReference type="InterPro" id="IPR013249">
    <property type="entry name" value="RNA_pol_sigma70_r4_t2"/>
</dbReference>
<feature type="domain" description="RNA polymerase sigma-70 region 2" evidence="5">
    <location>
        <begin position="24"/>
        <end position="92"/>
    </location>
</feature>
<dbReference type="PANTHER" id="PTHR43133:SF62">
    <property type="entry name" value="RNA POLYMERASE SIGMA FACTOR SIGZ"/>
    <property type="match status" value="1"/>
</dbReference>
<keyword evidence="3" id="KW-0731">Sigma factor</keyword>
<dbReference type="RefSeq" id="WP_056610566.1">
    <property type="nucleotide sequence ID" value="NZ_CAKMMW010000013.1"/>
</dbReference>
<feature type="domain" description="RNA polymerase sigma factor 70 region 4 type 2" evidence="6">
    <location>
        <begin position="126"/>
        <end position="176"/>
    </location>
</feature>
<accession>A0ABN8GNZ5</accession>
<evidence type="ECO:0000313" key="8">
    <source>
        <dbReference type="Proteomes" id="UP000838821"/>
    </source>
</evidence>
<name>A0ABN8GNZ5_9BACL</name>
<dbReference type="Pfam" id="PF04542">
    <property type="entry name" value="Sigma70_r2"/>
    <property type="match status" value="1"/>
</dbReference>
<keyword evidence="8" id="KW-1185">Reference proteome</keyword>
<evidence type="ECO:0000256" key="1">
    <source>
        <dbReference type="ARBA" id="ARBA00010641"/>
    </source>
</evidence>
<dbReference type="InterPro" id="IPR013324">
    <property type="entry name" value="RNA_pol_sigma_r3/r4-like"/>
</dbReference>
<evidence type="ECO:0000259" key="6">
    <source>
        <dbReference type="Pfam" id="PF08281"/>
    </source>
</evidence>
<dbReference type="InterPro" id="IPR013325">
    <property type="entry name" value="RNA_pol_sigma_r2"/>
</dbReference>
<dbReference type="EMBL" id="CAKMMW010000013">
    <property type="protein sequence ID" value="CAH1214274.1"/>
    <property type="molecule type" value="Genomic_DNA"/>
</dbReference>
<keyword evidence="2" id="KW-0805">Transcription regulation</keyword>
<dbReference type="SUPFAM" id="SSF88946">
    <property type="entry name" value="Sigma2 domain of RNA polymerase sigma factors"/>
    <property type="match status" value="1"/>
</dbReference>
<protein>
    <submittedName>
        <fullName evidence="7">ECF RNA polymerase sigma factor RpoE</fullName>
    </submittedName>
</protein>
<dbReference type="NCBIfam" id="TIGR02937">
    <property type="entry name" value="sigma70-ECF"/>
    <property type="match status" value="1"/>
</dbReference>
<evidence type="ECO:0000256" key="3">
    <source>
        <dbReference type="ARBA" id="ARBA00023082"/>
    </source>
</evidence>
<organism evidence="7 8">
    <name type="scientific">Paenibacillus allorhizoplanae</name>
    <dbReference type="NCBI Taxonomy" id="2905648"/>
    <lineage>
        <taxon>Bacteria</taxon>
        <taxon>Bacillati</taxon>
        <taxon>Bacillota</taxon>
        <taxon>Bacilli</taxon>
        <taxon>Bacillales</taxon>
        <taxon>Paenibacillaceae</taxon>
        <taxon>Paenibacillus</taxon>
    </lineage>
</organism>
<dbReference type="PANTHER" id="PTHR43133">
    <property type="entry name" value="RNA POLYMERASE ECF-TYPE SIGMA FACTO"/>
    <property type="match status" value="1"/>
</dbReference>
<dbReference type="SUPFAM" id="SSF88659">
    <property type="entry name" value="Sigma3 and sigma4 domains of RNA polymerase sigma factors"/>
    <property type="match status" value="1"/>
</dbReference>
<comment type="similarity">
    <text evidence="1">Belongs to the sigma-70 factor family. ECF subfamily.</text>
</comment>
<proteinExistence type="inferred from homology"/>
<gene>
    <name evidence="7" type="primary">rpoE_1</name>
    <name evidence="7" type="ORF">PAECIP111891_04066</name>
</gene>
<evidence type="ECO:0000313" key="7">
    <source>
        <dbReference type="EMBL" id="CAH1214274.1"/>
    </source>
</evidence>
<evidence type="ECO:0000256" key="4">
    <source>
        <dbReference type="ARBA" id="ARBA00023163"/>
    </source>
</evidence>
<dbReference type="Pfam" id="PF08281">
    <property type="entry name" value="Sigma70_r4_2"/>
    <property type="match status" value="1"/>
</dbReference>
<dbReference type="InterPro" id="IPR014284">
    <property type="entry name" value="RNA_pol_sigma-70_dom"/>
</dbReference>
<dbReference type="Gene3D" id="1.10.1740.10">
    <property type="match status" value="1"/>
</dbReference>
<reference evidence="7" key="1">
    <citation type="submission" date="2022-01" db="EMBL/GenBank/DDBJ databases">
        <authorList>
            <person name="Criscuolo A."/>
        </authorList>
    </citation>
    <scope>NUCLEOTIDE SEQUENCE</scope>
    <source>
        <strain evidence="7">CIP111891</strain>
    </source>
</reference>
<keyword evidence="4" id="KW-0804">Transcription</keyword>
<sequence length="190" mass="22165">MRNRTDGELMQLIMAKEHSALEELYDRYAKLVYSFAMKSMKNEQEAREIVQLVFTRLWTTGKGYDASKGVFVNWMITITRNITIDYVRKNRKLGQVVRFEPREWEQALVSGDANPESVISRKSTVEQIQQAYVHLSTNQIELIEMMYWEGYSLSEIASKKNEPVGTVKSRLHQCLKILRKHLTSRGEDDV</sequence>
<evidence type="ECO:0000256" key="2">
    <source>
        <dbReference type="ARBA" id="ARBA00023015"/>
    </source>
</evidence>
<comment type="caution">
    <text evidence="7">The sequence shown here is derived from an EMBL/GenBank/DDBJ whole genome shotgun (WGS) entry which is preliminary data.</text>
</comment>